<dbReference type="InterPro" id="IPR036259">
    <property type="entry name" value="MFS_trans_sf"/>
</dbReference>
<accession>A0A6I4V3P1</accession>
<name>A0A6I4V3P1_9SPHN</name>
<feature type="transmembrane region" description="Helical" evidence="4">
    <location>
        <begin position="12"/>
        <end position="34"/>
    </location>
</feature>
<proteinExistence type="predicted"/>
<gene>
    <name evidence="6" type="ORF">GRI43_08395</name>
</gene>
<dbReference type="InterPro" id="IPR052528">
    <property type="entry name" value="Sugar_transport-like"/>
</dbReference>
<sequence length="387" mass="41263">MTGFRLIYAPTIIPAYIFFLTGSAAAVGLGAALLQVGGTLSPILSGARIESRNRILPYAISVGSMMRVMVLALAIAAWMLEGTALLVVTLAAFLLLGFFSGAQRVAFQMLMAKLIPMDRRGRLQGIRNMIGGMIAAVLAWVAGHYFIEQQWFGNGYATTFLLAFLLTTVGLVVLKLGIREPDAPRLRPAIPLRERFAQFAMLLSHRGFRAFLIAHAFGTIARVGLPFWTLYVGDRMGMDGALIGTLSLAFLGADTVSNLVWGGVGDRYGFRLVYIGALLSSLAGMALLVIGSGWIVIAAFVALGFGFSGWMMAAVTLVLEFGEHEDIPMRLALLTTTEGAIASIGPIAAGLAVAAMGYTPLIVAAFVSLAAALLFVLILVREPRRFG</sequence>
<evidence type="ECO:0000256" key="2">
    <source>
        <dbReference type="ARBA" id="ARBA00022989"/>
    </source>
</evidence>
<evidence type="ECO:0000259" key="5">
    <source>
        <dbReference type="PROSITE" id="PS50850"/>
    </source>
</evidence>
<keyword evidence="2 4" id="KW-1133">Transmembrane helix</keyword>
<dbReference type="AlphaFoldDB" id="A0A6I4V3P1"/>
<feature type="transmembrane region" description="Helical" evidence="4">
    <location>
        <begin position="331"/>
        <end position="355"/>
    </location>
</feature>
<dbReference type="GO" id="GO:0022857">
    <property type="term" value="F:transmembrane transporter activity"/>
    <property type="evidence" value="ECO:0007669"/>
    <property type="project" value="InterPro"/>
</dbReference>
<feature type="transmembrane region" description="Helical" evidence="4">
    <location>
        <begin position="84"/>
        <end position="107"/>
    </location>
</feature>
<keyword evidence="3 4" id="KW-0472">Membrane</keyword>
<dbReference type="PROSITE" id="PS50850">
    <property type="entry name" value="MFS"/>
    <property type="match status" value="1"/>
</dbReference>
<feature type="domain" description="Major facilitator superfamily (MFS) profile" evidence="5">
    <location>
        <begin position="1"/>
        <end position="384"/>
    </location>
</feature>
<comment type="caution">
    <text evidence="6">The sequence shown here is derived from an EMBL/GenBank/DDBJ whole genome shotgun (WGS) entry which is preliminary data.</text>
</comment>
<feature type="transmembrane region" description="Helical" evidence="4">
    <location>
        <begin position="296"/>
        <end position="319"/>
    </location>
</feature>
<dbReference type="Gene3D" id="1.20.1250.20">
    <property type="entry name" value="MFS general substrate transporter like domains"/>
    <property type="match status" value="2"/>
</dbReference>
<feature type="transmembrane region" description="Helical" evidence="4">
    <location>
        <begin position="361"/>
        <end position="380"/>
    </location>
</feature>
<organism evidence="6 7">
    <name type="scientific">Pontixanthobacter luteolus</name>
    <dbReference type="NCBI Taxonomy" id="295089"/>
    <lineage>
        <taxon>Bacteria</taxon>
        <taxon>Pseudomonadati</taxon>
        <taxon>Pseudomonadota</taxon>
        <taxon>Alphaproteobacteria</taxon>
        <taxon>Sphingomonadales</taxon>
        <taxon>Erythrobacteraceae</taxon>
        <taxon>Pontixanthobacter</taxon>
    </lineage>
</organism>
<evidence type="ECO:0000256" key="1">
    <source>
        <dbReference type="ARBA" id="ARBA00022692"/>
    </source>
</evidence>
<evidence type="ECO:0000256" key="4">
    <source>
        <dbReference type="SAM" id="Phobius"/>
    </source>
</evidence>
<dbReference type="InterPro" id="IPR020846">
    <property type="entry name" value="MFS_dom"/>
</dbReference>
<evidence type="ECO:0000256" key="3">
    <source>
        <dbReference type="ARBA" id="ARBA00023136"/>
    </source>
</evidence>
<feature type="transmembrane region" description="Helical" evidence="4">
    <location>
        <begin position="159"/>
        <end position="178"/>
    </location>
</feature>
<dbReference type="SUPFAM" id="SSF103473">
    <property type="entry name" value="MFS general substrate transporter"/>
    <property type="match status" value="1"/>
</dbReference>
<dbReference type="Proteomes" id="UP000471435">
    <property type="component" value="Unassembled WGS sequence"/>
</dbReference>
<feature type="transmembrane region" description="Helical" evidence="4">
    <location>
        <begin position="272"/>
        <end position="290"/>
    </location>
</feature>
<dbReference type="InterPro" id="IPR011701">
    <property type="entry name" value="MFS"/>
</dbReference>
<dbReference type="Pfam" id="PF07690">
    <property type="entry name" value="MFS_1"/>
    <property type="match status" value="1"/>
</dbReference>
<feature type="transmembrane region" description="Helical" evidence="4">
    <location>
        <begin position="208"/>
        <end position="228"/>
    </location>
</feature>
<feature type="transmembrane region" description="Helical" evidence="4">
    <location>
        <begin position="128"/>
        <end position="147"/>
    </location>
</feature>
<feature type="transmembrane region" description="Helical" evidence="4">
    <location>
        <begin position="240"/>
        <end position="260"/>
    </location>
</feature>
<dbReference type="PANTHER" id="PTHR23526:SF1">
    <property type="entry name" value="MAJOR FACILITATOR SUPERFAMILY MFS_1"/>
    <property type="match status" value="1"/>
</dbReference>
<evidence type="ECO:0000313" key="7">
    <source>
        <dbReference type="Proteomes" id="UP000471435"/>
    </source>
</evidence>
<dbReference type="OrthoDB" id="7398800at2"/>
<keyword evidence="7" id="KW-1185">Reference proteome</keyword>
<dbReference type="EMBL" id="WTYP01000001">
    <property type="protein sequence ID" value="MXP47410.1"/>
    <property type="molecule type" value="Genomic_DNA"/>
</dbReference>
<protein>
    <submittedName>
        <fullName evidence="6">MFS transporter</fullName>
    </submittedName>
</protein>
<keyword evidence="1 4" id="KW-0812">Transmembrane</keyword>
<feature type="transmembrane region" description="Helical" evidence="4">
    <location>
        <begin position="55"/>
        <end position="78"/>
    </location>
</feature>
<dbReference type="PANTHER" id="PTHR23526">
    <property type="entry name" value="INTEGRAL MEMBRANE TRANSPORT PROTEIN-RELATED"/>
    <property type="match status" value="1"/>
</dbReference>
<evidence type="ECO:0000313" key="6">
    <source>
        <dbReference type="EMBL" id="MXP47410.1"/>
    </source>
</evidence>
<reference evidence="6 7" key="1">
    <citation type="submission" date="2019-12" db="EMBL/GenBank/DDBJ databases">
        <title>Genomic-based taxomic classification of the family Erythrobacteraceae.</title>
        <authorList>
            <person name="Xu L."/>
        </authorList>
    </citation>
    <scope>NUCLEOTIDE SEQUENCE [LARGE SCALE GENOMIC DNA]</scope>
    <source>
        <strain evidence="6 7">SW-109</strain>
    </source>
</reference>